<proteinExistence type="predicted"/>
<dbReference type="AlphaFoldDB" id="A0A5E8AKY9"/>
<name>A0A5E8AKY9_9SPHN</name>
<organism evidence="1 2">
    <name type="scientific">Sphingomonas aurantiaca</name>
    <dbReference type="NCBI Taxonomy" id="185949"/>
    <lineage>
        <taxon>Bacteria</taxon>
        <taxon>Pseudomonadati</taxon>
        <taxon>Pseudomonadota</taxon>
        <taxon>Alphaproteobacteria</taxon>
        <taxon>Sphingomonadales</taxon>
        <taxon>Sphingomonadaceae</taxon>
        <taxon>Sphingomonas</taxon>
    </lineage>
</organism>
<dbReference type="EMBL" id="CABVLI010000049">
    <property type="protein sequence ID" value="VVT32078.1"/>
    <property type="molecule type" value="Genomic_DNA"/>
</dbReference>
<accession>A0A5E8AKY9</accession>
<dbReference type="Proteomes" id="UP000326857">
    <property type="component" value="Unassembled WGS sequence"/>
</dbReference>
<evidence type="ECO:0000313" key="1">
    <source>
        <dbReference type="EMBL" id="VVT32078.1"/>
    </source>
</evidence>
<protein>
    <submittedName>
        <fullName evidence="1">Uncharacterized protein</fullName>
    </submittedName>
</protein>
<gene>
    <name evidence="1" type="ORF">SPHINGO391_530078</name>
</gene>
<sequence>MVRQRARTSGEFAMNAIQTEMLYIQRRLAATRAMADAAAGPCARAAHETLARLYAARLSALAAAVPCLITEPPVATPRRAVLPVLAPASRRGAPRPRLTLKLAC</sequence>
<reference evidence="1 2" key="1">
    <citation type="submission" date="2019-09" db="EMBL/GenBank/DDBJ databases">
        <authorList>
            <person name="Dittami M. S."/>
        </authorList>
    </citation>
    <scope>NUCLEOTIDE SEQUENCE [LARGE SCALE GENOMIC DNA]</scope>
    <source>
        <strain evidence="1">SPHINGO391</strain>
    </source>
</reference>
<evidence type="ECO:0000313" key="2">
    <source>
        <dbReference type="Proteomes" id="UP000326857"/>
    </source>
</evidence>